<reference evidence="2" key="2">
    <citation type="submission" date="2022-09" db="EMBL/GenBank/DDBJ databases">
        <title>Biosynthetic gene clusters of Dactylosporangioum fulvum.</title>
        <authorList>
            <person name="Caradec T."/>
        </authorList>
    </citation>
    <scope>NUCLEOTIDE SEQUENCE</scope>
    <source>
        <strain evidence="2">NRRL B-16292</strain>
    </source>
</reference>
<dbReference type="SUPFAM" id="SSF81606">
    <property type="entry name" value="PP2C-like"/>
    <property type="match status" value="1"/>
</dbReference>
<keyword evidence="3" id="KW-1185">Reference proteome</keyword>
<evidence type="ECO:0000313" key="3">
    <source>
        <dbReference type="Proteomes" id="UP001059617"/>
    </source>
</evidence>
<evidence type="ECO:0000259" key="1">
    <source>
        <dbReference type="Pfam" id="PF13672"/>
    </source>
</evidence>
<dbReference type="Pfam" id="PF13672">
    <property type="entry name" value="PP2C_2"/>
    <property type="match status" value="1"/>
</dbReference>
<sequence length="507" mass="54564">MSEKILPIYLLVDLGGPAGGPKSASVNAFYQRFVEDLKADPDLAKRVRLTLGGFGDKLTRYLLSVKADLLGNGVLPVGGPRSYATAFHTVEHWIREDTAQFLADGAAVAHPLLLIFTDAPPVAGDEWEVEFRALTVRHPKIVVMPINHFDGHRWSGVLRYSADGSFGRDRQEPEDPVIAARAIVQEHVASTVPRPRPTPPAEAPSWQGAFTPYRVGDPGNAALKVRPRPGPAEWDRRDTVLDGVVIAGEPGGPEVELRAASVRGLAHRYNGTVRQDEYAFRCTEDGRHLVLAVSDGVSNSRLSHKAAALVCRTGADLTATGLALKPPADLDWGGLMVDLSQGIVDLARRLLDPPALTYGEVAVHMAATALFGVVELHPEHGDDVLLAHIGSIGDSSAWVLRGGTRWEPLQDVKNSDAAVASTTTKALPLRSADVAVLVRTVWLRRGDALVLMSDGVGDPLLDGTGTVGQFLAESWRVPPPPIQFAAQVDFARRSHDDDRTAVAIWVV</sequence>
<dbReference type="EMBL" id="CP073720">
    <property type="protein sequence ID" value="UWP83224.1"/>
    <property type="molecule type" value="Genomic_DNA"/>
</dbReference>
<dbReference type="Gene3D" id="3.60.40.10">
    <property type="entry name" value="PPM-type phosphatase domain"/>
    <property type="match status" value="1"/>
</dbReference>
<name>A0ABY5W1S9_9ACTN</name>
<dbReference type="InterPro" id="IPR001932">
    <property type="entry name" value="PPM-type_phosphatase-like_dom"/>
</dbReference>
<protein>
    <submittedName>
        <fullName evidence="2">Protein phosphatase 2C domain-containing protein</fullName>
    </submittedName>
</protein>
<evidence type="ECO:0000313" key="2">
    <source>
        <dbReference type="EMBL" id="UWP83224.1"/>
    </source>
</evidence>
<feature type="domain" description="PPM-type phosphatase" evidence="1">
    <location>
        <begin position="263"/>
        <end position="477"/>
    </location>
</feature>
<accession>A0ABY5W1S9</accession>
<dbReference type="InterPro" id="IPR036457">
    <property type="entry name" value="PPM-type-like_dom_sf"/>
</dbReference>
<dbReference type="Proteomes" id="UP001059617">
    <property type="component" value="Chromosome"/>
</dbReference>
<gene>
    <name evidence="2" type="ORF">Dfulv_02640</name>
</gene>
<proteinExistence type="predicted"/>
<organism evidence="2 3">
    <name type="scientific">Dactylosporangium fulvum</name>
    <dbReference type="NCBI Taxonomy" id="53359"/>
    <lineage>
        <taxon>Bacteria</taxon>
        <taxon>Bacillati</taxon>
        <taxon>Actinomycetota</taxon>
        <taxon>Actinomycetes</taxon>
        <taxon>Micromonosporales</taxon>
        <taxon>Micromonosporaceae</taxon>
        <taxon>Dactylosporangium</taxon>
    </lineage>
</organism>
<dbReference type="RefSeq" id="WP_259861004.1">
    <property type="nucleotide sequence ID" value="NZ_BAAAST010000116.1"/>
</dbReference>
<reference evidence="2" key="1">
    <citation type="submission" date="2021-04" db="EMBL/GenBank/DDBJ databases">
        <authorList>
            <person name="Hartkoorn R.C."/>
            <person name="Beaudoing E."/>
            <person name="Hot D."/>
        </authorList>
    </citation>
    <scope>NUCLEOTIDE SEQUENCE</scope>
    <source>
        <strain evidence="2">NRRL B-16292</strain>
    </source>
</reference>